<comment type="caution">
    <text evidence="1">The sequence shown here is derived from an EMBL/GenBank/DDBJ whole genome shotgun (WGS) entry which is preliminary data.</text>
</comment>
<accession>A0A6G3WJQ4</accession>
<evidence type="ECO:0008006" key="2">
    <source>
        <dbReference type="Google" id="ProtNLM"/>
    </source>
</evidence>
<gene>
    <name evidence="1" type="ORF">G3M58_04385</name>
</gene>
<feature type="non-terminal residue" evidence="1">
    <location>
        <position position="1"/>
    </location>
</feature>
<protein>
    <recommendedName>
        <fullName evidence="2">Peptidase</fullName>
    </recommendedName>
</protein>
<dbReference type="AlphaFoldDB" id="A0A6G3WJQ4"/>
<evidence type="ECO:0000313" key="1">
    <source>
        <dbReference type="EMBL" id="NEE05667.1"/>
    </source>
</evidence>
<organism evidence="1">
    <name type="scientific">Streptomyces sp. SID7499</name>
    <dbReference type="NCBI Taxonomy" id="2706086"/>
    <lineage>
        <taxon>Bacteria</taxon>
        <taxon>Bacillati</taxon>
        <taxon>Actinomycetota</taxon>
        <taxon>Actinomycetes</taxon>
        <taxon>Kitasatosporales</taxon>
        <taxon>Streptomycetaceae</taxon>
        <taxon>Streptomyces</taxon>
    </lineage>
</organism>
<proteinExistence type="predicted"/>
<reference evidence="1" key="1">
    <citation type="submission" date="2020-01" db="EMBL/GenBank/DDBJ databases">
        <title>Insect and environment-associated Actinomycetes.</title>
        <authorList>
            <person name="Currrie C."/>
            <person name="Chevrette M."/>
            <person name="Carlson C."/>
            <person name="Stubbendieck R."/>
            <person name="Wendt-Pienkowski E."/>
        </authorList>
    </citation>
    <scope>NUCLEOTIDE SEQUENCE</scope>
    <source>
        <strain evidence="1">SID7499</strain>
    </source>
</reference>
<dbReference type="EMBL" id="JAAGMN010000416">
    <property type="protein sequence ID" value="NEE05667.1"/>
    <property type="molecule type" value="Genomic_DNA"/>
</dbReference>
<sequence length="102" mass="10612">PRYDVPSDGMKTVPAKNGQKIGLGATGHAGYTPGELTGAKVSFSYDGGETWHTATTAQQAGRWTATVDHADATGKSVTLRTELSDANGNSVVQTVDDAYAVR</sequence>
<dbReference type="Gene3D" id="2.60.40.650">
    <property type="match status" value="1"/>
</dbReference>
<name>A0A6G3WJQ4_9ACTN</name>